<dbReference type="GO" id="GO:0002218">
    <property type="term" value="P:activation of innate immune response"/>
    <property type="evidence" value="ECO:0007669"/>
    <property type="project" value="InterPro"/>
</dbReference>
<proteinExistence type="predicted"/>
<reference evidence="3" key="3">
    <citation type="submission" date="2020-05" db="EMBL/GenBank/DDBJ databases">
        <title>Electrophorus electricus (electric eel) genome, fEleEle1, primary haplotype.</title>
        <authorList>
            <person name="Myers G."/>
            <person name="Meyer A."/>
            <person name="Fedrigo O."/>
            <person name="Formenti G."/>
            <person name="Rhie A."/>
            <person name="Tracey A."/>
            <person name="Sims Y."/>
            <person name="Jarvis E.D."/>
        </authorList>
    </citation>
    <scope>NUCLEOTIDE SEQUENCE [LARGE SCALE GENOMIC DNA]</scope>
</reference>
<feature type="domain" description="CCHC-type" evidence="2">
    <location>
        <begin position="123"/>
        <end position="138"/>
    </location>
</feature>
<protein>
    <recommendedName>
        <fullName evidence="2">CCHC-type domain-containing protein</fullName>
    </recommendedName>
</protein>
<evidence type="ECO:0000256" key="1">
    <source>
        <dbReference type="PROSITE-ProRule" id="PRU00047"/>
    </source>
</evidence>
<dbReference type="PROSITE" id="PS50158">
    <property type="entry name" value="ZF_CCHC"/>
    <property type="match status" value="2"/>
</dbReference>
<dbReference type="GeneTree" id="ENSGT00530000063983"/>
<evidence type="ECO:0000259" key="2">
    <source>
        <dbReference type="PROSITE" id="PS50158"/>
    </source>
</evidence>
<dbReference type="Pfam" id="PF00098">
    <property type="entry name" value="zf-CCHC"/>
    <property type="match status" value="1"/>
</dbReference>
<dbReference type="PANTHER" id="PTHR22639">
    <property type="entry name" value="GAG-RELATED PROTEIN"/>
    <property type="match status" value="1"/>
</dbReference>
<dbReference type="Proteomes" id="UP000314983">
    <property type="component" value="Chromosome 16"/>
</dbReference>
<dbReference type="InterPro" id="IPR057811">
    <property type="entry name" value="RBD_ZCCHC3_2nd"/>
</dbReference>
<dbReference type="SMART" id="SM00343">
    <property type="entry name" value="ZnF_C2HC"/>
    <property type="match status" value="4"/>
</dbReference>
<sequence length="172" mass="19352">MVRDELGIWNGRRQYQMSFKEDGKGGLVHPPALFAIDGNRGYLFYRDQPVFCRSCRGHGHKMEDCPELECLNCLEKGHLARDCRGPRRCRQCRSEGHLPACAHRLYPSCRSYGHKVEDCPNLKCLNCLELGHMARDCKGPRRCRSCRGEGGLPRSPHASAWYCSASGNGAPS</sequence>
<reference evidence="4" key="2">
    <citation type="journal article" date="2017" name="Sci. Adv.">
        <title>A tail of two voltages: Proteomic comparison of the three electric organs of the electric eel.</title>
        <authorList>
            <person name="Traeger L.L."/>
            <person name="Sabat G."/>
            <person name="Barrett-Wilt G.A."/>
            <person name="Wells G.B."/>
            <person name="Sussman M.R."/>
        </authorList>
    </citation>
    <scope>NUCLEOTIDE SEQUENCE [LARGE SCALE GENOMIC DNA]</scope>
</reference>
<keyword evidence="4" id="KW-1185">Reference proteome</keyword>
<reference evidence="4" key="1">
    <citation type="journal article" date="2014" name="Science">
        <title>Nonhuman genetics. Genomic basis for the convergent evolution of electric organs.</title>
        <authorList>
            <person name="Gallant J.R."/>
            <person name="Traeger L.L."/>
            <person name="Volkening J.D."/>
            <person name="Moffett H."/>
            <person name="Chen P.H."/>
            <person name="Novina C.D."/>
            <person name="Phillips G.N.Jr."/>
            <person name="Anand R."/>
            <person name="Wells G.B."/>
            <person name="Pinch M."/>
            <person name="Guth R."/>
            <person name="Unguez G.A."/>
            <person name="Albert J.S."/>
            <person name="Zakon H.H."/>
            <person name="Samanta M.P."/>
            <person name="Sussman M.R."/>
        </authorList>
    </citation>
    <scope>NUCLEOTIDE SEQUENCE [LARGE SCALE GENOMIC DNA]</scope>
</reference>
<name>A0A4W4E325_ELEEL</name>
<dbReference type="Gene3D" id="4.10.60.10">
    <property type="entry name" value="Zinc finger, CCHC-type"/>
    <property type="match status" value="2"/>
</dbReference>
<dbReference type="Pfam" id="PF23058">
    <property type="entry name" value="RBD_ZCCHC3_2nd"/>
    <property type="match status" value="1"/>
</dbReference>
<dbReference type="InterPro" id="IPR042509">
    <property type="entry name" value="ZCCHC3"/>
</dbReference>
<reference evidence="3" key="5">
    <citation type="submission" date="2025-09" db="UniProtKB">
        <authorList>
            <consortium name="Ensembl"/>
        </authorList>
    </citation>
    <scope>IDENTIFICATION</scope>
</reference>
<dbReference type="SUPFAM" id="SSF57756">
    <property type="entry name" value="Retrovirus zinc finger-like domains"/>
    <property type="match status" value="2"/>
</dbReference>
<keyword evidence="1" id="KW-0863">Zinc-finger</keyword>
<dbReference type="AlphaFoldDB" id="A0A4W4E325"/>
<reference evidence="3" key="4">
    <citation type="submission" date="2025-08" db="UniProtKB">
        <authorList>
            <consortium name="Ensembl"/>
        </authorList>
    </citation>
    <scope>IDENTIFICATION</scope>
</reference>
<keyword evidence="1" id="KW-0479">Metal-binding</keyword>
<accession>A0A4W4E325</accession>
<dbReference type="PANTHER" id="PTHR22639:SF3">
    <property type="entry name" value="ZINC FINGER CCHC DOMAIN-CONTAINING PROTEIN 3"/>
    <property type="match status" value="1"/>
</dbReference>
<dbReference type="Ensembl" id="ENSEEET00000006365.2">
    <property type="protein sequence ID" value="ENSEEEP00000006276.2"/>
    <property type="gene ID" value="ENSEEEG00000003162.2"/>
</dbReference>
<evidence type="ECO:0000313" key="4">
    <source>
        <dbReference type="Proteomes" id="UP000314983"/>
    </source>
</evidence>
<dbReference type="InterPro" id="IPR036875">
    <property type="entry name" value="Znf_CCHC_sf"/>
</dbReference>
<evidence type="ECO:0000313" key="3">
    <source>
        <dbReference type="Ensembl" id="ENSEEEP00000006276.2"/>
    </source>
</evidence>
<keyword evidence="1" id="KW-0862">Zinc</keyword>
<dbReference type="GO" id="GO:0003723">
    <property type="term" value="F:RNA binding"/>
    <property type="evidence" value="ECO:0007669"/>
    <property type="project" value="InterPro"/>
</dbReference>
<organism evidence="3 4">
    <name type="scientific">Electrophorus electricus</name>
    <name type="common">Electric eel</name>
    <name type="synonym">Gymnotus electricus</name>
    <dbReference type="NCBI Taxonomy" id="8005"/>
    <lineage>
        <taxon>Eukaryota</taxon>
        <taxon>Metazoa</taxon>
        <taxon>Chordata</taxon>
        <taxon>Craniata</taxon>
        <taxon>Vertebrata</taxon>
        <taxon>Euteleostomi</taxon>
        <taxon>Actinopterygii</taxon>
        <taxon>Neopterygii</taxon>
        <taxon>Teleostei</taxon>
        <taxon>Ostariophysi</taxon>
        <taxon>Gymnotiformes</taxon>
        <taxon>Gymnotoidei</taxon>
        <taxon>Gymnotidae</taxon>
        <taxon>Electrophorus</taxon>
    </lineage>
</organism>
<feature type="domain" description="CCHC-type" evidence="2">
    <location>
        <begin position="70"/>
        <end position="84"/>
    </location>
</feature>
<dbReference type="GO" id="GO:0003690">
    <property type="term" value="F:double-stranded DNA binding"/>
    <property type="evidence" value="ECO:0007669"/>
    <property type="project" value="InterPro"/>
</dbReference>
<dbReference type="InterPro" id="IPR001878">
    <property type="entry name" value="Znf_CCHC"/>
</dbReference>
<dbReference type="GO" id="GO:0008270">
    <property type="term" value="F:zinc ion binding"/>
    <property type="evidence" value="ECO:0007669"/>
    <property type="project" value="UniProtKB-KW"/>
</dbReference>